<dbReference type="EMBL" id="WIAO01000028">
    <property type="protein sequence ID" value="MQM27734.1"/>
    <property type="molecule type" value="Genomic_DNA"/>
</dbReference>
<sequence length="394" mass="42370">MMAGFAEEEPMDRSGPAAPQTTIFTVMSALAQRHGAVNLGQGFPDESGPDYVIEAAAAAMREGRNQYPPLAGVPELREAIAAHQRHWYGLDPAVEDEIVVTAGATEAIAAAMLAFVRPGDEVVAMEPFYDSYKASVELAGGTIVPWRLEAPGFRPDLERLGGLVTDRTRMLLVNSPHNPTGTVLDRAELEAIARVAAERDLVVVTDEVYEHLVFEGEHLPLAALPGMWERTVSIGSAGKTFSVTGWKIGWATGPAALIDRVKGVKQYLSFASGTPFQYGIAAALASGPEYYEDYLAGYAERRGLLAAGLAELGFAVYEPQGTYFITTSAAPLGYGDGMAFCLDLPERCGVVAIPNQVFYADPSAPRPEVRFTFCKPRAVLEEGLERLRKGLRSG</sequence>
<protein>
    <submittedName>
        <fullName evidence="7">Aminotransferase class I/II-fold pyridoxal phosphate-dependent enzyme</fullName>
    </submittedName>
</protein>
<feature type="domain" description="Aminotransferase class I/classII large" evidence="6">
    <location>
        <begin position="37"/>
        <end position="387"/>
    </location>
</feature>
<proteinExistence type="inferred from homology"/>
<comment type="caution">
    <text evidence="7">The sequence shown here is derived from an EMBL/GenBank/DDBJ whole genome shotgun (WGS) entry which is preliminary data.</text>
</comment>
<evidence type="ECO:0000256" key="4">
    <source>
        <dbReference type="ARBA" id="ARBA00022679"/>
    </source>
</evidence>
<organism evidence="7 8">
    <name type="scientific">Glycomyces albidus</name>
    <dbReference type="NCBI Taxonomy" id="2656774"/>
    <lineage>
        <taxon>Bacteria</taxon>
        <taxon>Bacillati</taxon>
        <taxon>Actinomycetota</taxon>
        <taxon>Actinomycetes</taxon>
        <taxon>Glycomycetales</taxon>
        <taxon>Glycomycetaceae</taxon>
        <taxon>Glycomyces</taxon>
    </lineage>
</organism>
<dbReference type="PANTHER" id="PTHR43807">
    <property type="entry name" value="FI04487P"/>
    <property type="match status" value="1"/>
</dbReference>
<dbReference type="CDD" id="cd00609">
    <property type="entry name" value="AAT_like"/>
    <property type="match status" value="1"/>
</dbReference>
<comment type="cofactor">
    <cofactor evidence="1">
        <name>pyridoxal 5'-phosphate</name>
        <dbReference type="ChEBI" id="CHEBI:597326"/>
    </cofactor>
</comment>
<dbReference type="GO" id="GO:0005737">
    <property type="term" value="C:cytoplasm"/>
    <property type="evidence" value="ECO:0007669"/>
    <property type="project" value="TreeGrafter"/>
</dbReference>
<evidence type="ECO:0000313" key="7">
    <source>
        <dbReference type="EMBL" id="MQM27734.1"/>
    </source>
</evidence>
<evidence type="ECO:0000256" key="5">
    <source>
        <dbReference type="ARBA" id="ARBA00022898"/>
    </source>
</evidence>
<dbReference type="AlphaFoldDB" id="A0A6L5GDG0"/>
<comment type="similarity">
    <text evidence="2">Belongs to the class-I pyridoxal-phosphate-dependent aminotransferase family.</text>
</comment>
<accession>A0A6L5GDG0</accession>
<dbReference type="InterPro" id="IPR015421">
    <property type="entry name" value="PyrdxlP-dep_Trfase_major"/>
</dbReference>
<dbReference type="SUPFAM" id="SSF53383">
    <property type="entry name" value="PLP-dependent transferases"/>
    <property type="match status" value="1"/>
</dbReference>
<dbReference type="Proteomes" id="UP000477750">
    <property type="component" value="Unassembled WGS sequence"/>
</dbReference>
<reference evidence="7 8" key="1">
    <citation type="submission" date="2019-10" db="EMBL/GenBank/DDBJ databases">
        <title>Glycomyces albidus sp. nov., a novel actinomycete isolated from rhizosphere soil of wheat (Triticum aestivum L.).</title>
        <authorList>
            <person name="Qian L."/>
        </authorList>
    </citation>
    <scope>NUCLEOTIDE SEQUENCE [LARGE SCALE GENOMIC DNA]</scope>
    <source>
        <strain evidence="7 8">NEAU-7082</strain>
    </source>
</reference>
<evidence type="ECO:0000256" key="1">
    <source>
        <dbReference type="ARBA" id="ARBA00001933"/>
    </source>
</evidence>
<dbReference type="PANTHER" id="PTHR43807:SF20">
    <property type="entry name" value="FI04487P"/>
    <property type="match status" value="1"/>
</dbReference>
<dbReference type="InterPro" id="IPR004839">
    <property type="entry name" value="Aminotransferase_I/II_large"/>
</dbReference>
<evidence type="ECO:0000256" key="2">
    <source>
        <dbReference type="ARBA" id="ARBA00007441"/>
    </source>
</evidence>
<dbReference type="Gene3D" id="3.40.640.10">
    <property type="entry name" value="Type I PLP-dependent aspartate aminotransferase-like (Major domain)"/>
    <property type="match status" value="1"/>
</dbReference>
<dbReference type="InterPro" id="IPR015422">
    <property type="entry name" value="PyrdxlP-dep_Trfase_small"/>
</dbReference>
<dbReference type="Gene3D" id="3.90.1150.10">
    <property type="entry name" value="Aspartate Aminotransferase, domain 1"/>
    <property type="match status" value="1"/>
</dbReference>
<keyword evidence="5" id="KW-0663">Pyridoxal phosphate</keyword>
<dbReference type="GO" id="GO:0016212">
    <property type="term" value="F:kynurenine-oxoglutarate transaminase activity"/>
    <property type="evidence" value="ECO:0007669"/>
    <property type="project" value="TreeGrafter"/>
</dbReference>
<dbReference type="InterPro" id="IPR051326">
    <property type="entry name" value="Kynurenine-oxoglutarate_AT"/>
</dbReference>
<gene>
    <name evidence="7" type="ORF">GFD30_19500</name>
</gene>
<keyword evidence="3 7" id="KW-0032">Aminotransferase</keyword>
<keyword evidence="4 7" id="KW-0808">Transferase</keyword>
<evidence type="ECO:0000259" key="6">
    <source>
        <dbReference type="Pfam" id="PF00155"/>
    </source>
</evidence>
<dbReference type="Pfam" id="PF00155">
    <property type="entry name" value="Aminotran_1_2"/>
    <property type="match status" value="1"/>
</dbReference>
<dbReference type="InterPro" id="IPR015424">
    <property type="entry name" value="PyrdxlP-dep_Trfase"/>
</dbReference>
<evidence type="ECO:0000313" key="8">
    <source>
        <dbReference type="Proteomes" id="UP000477750"/>
    </source>
</evidence>
<evidence type="ECO:0000256" key="3">
    <source>
        <dbReference type="ARBA" id="ARBA00022576"/>
    </source>
</evidence>
<dbReference type="FunFam" id="3.40.640.10:FF:000033">
    <property type="entry name" value="Aspartate aminotransferase"/>
    <property type="match status" value="1"/>
</dbReference>
<keyword evidence="8" id="KW-1185">Reference proteome</keyword>
<name>A0A6L5GDG0_9ACTN</name>
<dbReference type="GO" id="GO:0030170">
    <property type="term" value="F:pyridoxal phosphate binding"/>
    <property type="evidence" value="ECO:0007669"/>
    <property type="project" value="InterPro"/>
</dbReference>